<reference evidence="6" key="2">
    <citation type="journal article" date="2024" name="Plant">
        <title>Genomic evolution and insights into agronomic trait innovations of Sesamum species.</title>
        <authorList>
            <person name="Miao H."/>
            <person name="Wang L."/>
            <person name="Qu L."/>
            <person name="Liu H."/>
            <person name="Sun Y."/>
            <person name="Le M."/>
            <person name="Wang Q."/>
            <person name="Wei S."/>
            <person name="Zheng Y."/>
            <person name="Lin W."/>
            <person name="Duan Y."/>
            <person name="Cao H."/>
            <person name="Xiong S."/>
            <person name="Wang X."/>
            <person name="Wei L."/>
            <person name="Li C."/>
            <person name="Ma Q."/>
            <person name="Ju M."/>
            <person name="Zhao R."/>
            <person name="Li G."/>
            <person name="Mu C."/>
            <person name="Tian Q."/>
            <person name="Mei H."/>
            <person name="Zhang T."/>
            <person name="Gao T."/>
            <person name="Zhang H."/>
        </authorList>
    </citation>
    <scope>NUCLEOTIDE SEQUENCE</scope>
    <source>
        <strain evidence="6">KEN1</strain>
    </source>
</reference>
<reference evidence="6" key="1">
    <citation type="submission" date="2020-06" db="EMBL/GenBank/DDBJ databases">
        <authorList>
            <person name="Li T."/>
            <person name="Hu X."/>
            <person name="Zhang T."/>
            <person name="Song X."/>
            <person name="Zhang H."/>
            <person name="Dai N."/>
            <person name="Sheng W."/>
            <person name="Hou X."/>
            <person name="Wei L."/>
        </authorList>
    </citation>
    <scope>NUCLEOTIDE SEQUENCE</scope>
    <source>
        <strain evidence="6">KEN1</strain>
        <tissue evidence="6">Leaf</tissue>
    </source>
</reference>
<feature type="domain" description="RING-CH-type" evidence="5">
    <location>
        <begin position="62"/>
        <end position="85"/>
    </location>
</feature>
<dbReference type="PANTHER" id="PTHR23012:SF174">
    <property type="entry name" value="OS01G0121200 PROTEIN"/>
    <property type="match status" value="1"/>
</dbReference>
<dbReference type="GO" id="GO:0016567">
    <property type="term" value="P:protein ubiquitination"/>
    <property type="evidence" value="ECO:0007669"/>
    <property type="project" value="TreeGrafter"/>
</dbReference>
<keyword evidence="3" id="KW-0862">Zinc</keyword>
<evidence type="ECO:0000256" key="3">
    <source>
        <dbReference type="ARBA" id="ARBA00022833"/>
    </source>
</evidence>
<dbReference type="GO" id="GO:0008270">
    <property type="term" value="F:zinc ion binding"/>
    <property type="evidence" value="ECO:0007669"/>
    <property type="project" value="UniProtKB-KW"/>
</dbReference>
<keyword evidence="1" id="KW-0479">Metal-binding</keyword>
<dbReference type="Pfam" id="PF12428">
    <property type="entry name" value="DUF3675"/>
    <property type="match status" value="1"/>
</dbReference>
<dbReference type="InterPro" id="IPR022143">
    <property type="entry name" value="DUF3675"/>
</dbReference>
<dbReference type="EMBL" id="JACGWN010000001">
    <property type="protein sequence ID" value="KAL0461971.1"/>
    <property type="molecule type" value="Genomic_DNA"/>
</dbReference>
<dbReference type="PANTHER" id="PTHR23012">
    <property type="entry name" value="RING/FYVE/PHD ZINC FINGER DOMAIN-CONTAINING"/>
    <property type="match status" value="1"/>
</dbReference>
<evidence type="ECO:0000256" key="2">
    <source>
        <dbReference type="ARBA" id="ARBA00022771"/>
    </source>
</evidence>
<dbReference type="GO" id="GO:0004842">
    <property type="term" value="F:ubiquitin-protein transferase activity"/>
    <property type="evidence" value="ECO:0007669"/>
    <property type="project" value="TreeGrafter"/>
</dbReference>
<feature type="region of interest" description="Disordered" evidence="4">
    <location>
        <begin position="272"/>
        <end position="297"/>
    </location>
</feature>
<dbReference type="Pfam" id="PF12906">
    <property type="entry name" value="RINGv"/>
    <property type="match status" value="1"/>
</dbReference>
<organism evidence="6">
    <name type="scientific">Sesamum latifolium</name>
    <dbReference type="NCBI Taxonomy" id="2727402"/>
    <lineage>
        <taxon>Eukaryota</taxon>
        <taxon>Viridiplantae</taxon>
        <taxon>Streptophyta</taxon>
        <taxon>Embryophyta</taxon>
        <taxon>Tracheophyta</taxon>
        <taxon>Spermatophyta</taxon>
        <taxon>Magnoliopsida</taxon>
        <taxon>eudicotyledons</taxon>
        <taxon>Gunneridae</taxon>
        <taxon>Pentapetalae</taxon>
        <taxon>asterids</taxon>
        <taxon>lamiids</taxon>
        <taxon>Lamiales</taxon>
        <taxon>Pedaliaceae</taxon>
        <taxon>Sesamum</taxon>
    </lineage>
</organism>
<dbReference type="InterPro" id="IPR033275">
    <property type="entry name" value="MARCH-like"/>
</dbReference>
<gene>
    <name evidence="6" type="ORF">Slati_0084700</name>
</gene>
<protein>
    <recommendedName>
        <fullName evidence="5">RING-CH-type domain-containing protein</fullName>
    </recommendedName>
</protein>
<evidence type="ECO:0000256" key="1">
    <source>
        <dbReference type="ARBA" id="ARBA00022723"/>
    </source>
</evidence>
<dbReference type="Gene3D" id="3.30.40.10">
    <property type="entry name" value="Zinc/RING finger domain, C3HC4 (zinc finger)"/>
    <property type="match status" value="1"/>
</dbReference>
<evidence type="ECO:0000259" key="5">
    <source>
        <dbReference type="Pfam" id="PF12906"/>
    </source>
</evidence>
<accession>A0AAW2Y8F4</accession>
<evidence type="ECO:0000256" key="4">
    <source>
        <dbReference type="SAM" id="MobiDB-lite"/>
    </source>
</evidence>
<dbReference type="AlphaFoldDB" id="A0AAW2Y8F4"/>
<keyword evidence="2" id="KW-0863">Zinc-finger</keyword>
<comment type="caution">
    <text evidence="6">The sequence shown here is derived from an EMBL/GenBank/DDBJ whole genome shotgun (WGS) entry which is preliminary data.</text>
</comment>
<dbReference type="InterPro" id="IPR011016">
    <property type="entry name" value="Znf_RING-CH"/>
</dbReference>
<sequence length="297" mass="32950">MGDHFVLLVDRLLTESTLEAAIQSKNRLQNASPSVSKQMTNGFSFDRMDLYLGSSPGKLAECRICHDEDEDSNMEIPCSCRGSLKQFKPGYTAPPPLFHYGGAPMNFRGDWAISRSEMHDSELAEMVSTEENFLDSNFDEHPIPTSRGLICCRTVAVILMVLLVLHHTLPFIIYGAGESSISLFTVSLSLRLTYIDQEQSLTHIFATAAADVAYGWNSFAHLYHGKGIDGHTTQAKPTEFCPLKTAGVDLSWDINLLFRLWCQESPILPLPSSDEENGLPQHQQTTAFTSHSHSIIA</sequence>
<dbReference type="GO" id="GO:0016020">
    <property type="term" value="C:membrane"/>
    <property type="evidence" value="ECO:0007669"/>
    <property type="project" value="TreeGrafter"/>
</dbReference>
<dbReference type="InterPro" id="IPR013083">
    <property type="entry name" value="Znf_RING/FYVE/PHD"/>
</dbReference>
<proteinExistence type="predicted"/>
<feature type="compositionally biased region" description="Polar residues" evidence="4">
    <location>
        <begin position="280"/>
        <end position="297"/>
    </location>
</feature>
<evidence type="ECO:0000313" key="6">
    <source>
        <dbReference type="EMBL" id="KAL0461971.1"/>
    </source>
</evidence>
<name>A0AAW2Y8F4_9LAMI</name>